<feature type="domain" description="NB-ARC" evidence="4">
    <location>
        <begin position="272"/>
        <end position="369"/>
    </location>
</feature>
<dbReference type="Gene3D" id="1.20.5.4130">
    <property type="match status" value="1"/>
</dbReference>
<protein>
    <submittedName>
        <fullName evidence="7">Uncharacterized protein</fullName>
    </submittedName>
</protein>
<dbReference type="Pfam" id="PF18052">
    <property type="entry name" value="Rx_N"/>
    <property type="match status" value="1"/>
</dbReference>
<sequence>MSSEDNKQIGCQKKNKELIRQSIITFKFRQSKSNFPFFLVTLVNNLIRNVEFGAGLKSLYRKDDIFDSLHVLLRKASYSPPHLLNTTSIAQTLLFSGSRSETNEVDLHTGEVMALVDAMIQTLTEELFAALMNQAQYALDFQSQFERMKTRLELMRAFLNDTETLKTKKEVLKLIMIQIRELIYEADDLLKDCRIGDEYQKDGRCSNFSASKLLFLYRTGKKLKDINLRIETLENRLGVYLTPQLFSIQENVHQVTGFSCQDYDPANKVGLEHDARKIKEWIISKDEVLHRVGIIGMGGLGKSTIAQKLFNDEDVRSFFKNMIWMSVSQDFSEEQIMKSLLKQLYEEKTNRSVENLEQEKKSRSIERLVEQLCSGLEKPTGKNSCIMITTRNEEVATNMGVEKSRIHRPSFLDDDESWSLFCKYAFYASKGICDDQQFENVGRDIVQKCGGLPLAIKTIAALLSQKRHFLVEWKNIYRGFHELTARGQVSSVIACLQLSYNALPVHLKQLFLCFSIYPEDFEIPAEQLVLWWIGEGFIRGKDSKTAIELGMHDLVRDMTIVIARDESFCSFEEGRQKLTSESRRLGFTSEKSTKSLKNCPKLRALLMMSSIQGLCCDDMESLSFLRVLDLSYFELATTAVQDLLKWIVSLKHLAYLNLSGVRGIGELPSSIKKLRNLQVFVLYGCTDLFMLHPFTYPRVLECSPSFKNKNETEVLSKLKKLKVLELNAQYCKDHNTLMMLDDLHPPPSLQKLYIGGSHCETLPAWINPEKLSNLQYISIQDSDINFFETSPQSVNGRLFTWNVEGLCFKNLQRLKLDWKNLEEDMPLLRNAEVRNCFNFRNFPHPNKITIRGIFQGNIFWKPSDATSDECFRSPQQNLQICLLDSLGCYNI</sequence>
<keyword evidence="8" id="KW-1185">Reference proteome</keyword>
<reference evidence="7" key="1">
    <citation type="journal article" date="2023" name="Mol. Ecol. Resour.">
        <title>Chromosome-level genome assembly of a triploid poplar Populus alba 'Berolinensis'.</title>
        <authorList>
            <person name="Chen S."/>
            <person name="Yu Y."/>
            <person name="Wang X."/>
            <person name="Wang S."/>
            <person name="Zhang T."/>
            <person name="Zhou Y."/>
            <person name="He R."/>
            <person name="Meng N."/>
            <person name="Wang Y."/>
            <person name="Liu W."/>
            <person name="Liu Z."/>
            <person name="Liu J."/>
            <person name="Guo Q."/>
            <person name="Huang H."/>
            <person name="Sederoff R.R."/>
            <person name="Wang G."/>
            <person name="Qu G."/>
            <person name="Chen S."/>
        </authorList>
    </citation>
    <scope>NUCLEOTIDE SEQUENCE</scope>
    <source>
        <strain evidence="7">SC-2020</strain>
    </source>
</reference>
<dbReference type="InterPro" id="IPR042197">
    <property type="entry name" value="Apaf_helical"/>
</dbReference>
<dbReference type="SUPFAM" id="SSF52058">
    <property type="entry name" value="L domain-like"/>
    <property type="match status" value="1"/>
</dbReference>
<dbReference type="GO" id="GO:0098542">
    <property type="term" value="P:defense response to other organism"/>
    <property type="evidence" value="ECO:0007669"/>
    <property type="project" value="TreeGrafter"/>
</dbReference>
<dbReference type="InterPro" id="IPR036388">
    <property type="entry name" value="WH-like_DNA-bd_sf"/>
</dbReference>
<keyword evidence="2" id="KW-0547">Nucleotide-binding</keyword>
<feature type="domain" description="Disease resistance R13L4/SHOC-2-like LRR" evidence="6">
    <location>
        <begin position="591"/>
        <end position="730"/>
    </location>
</feature>
<dbReference type="CDD" id="cd14798">
    <property type="entry name" value="RX-CC_like"/>
    <property type="match status" value="1"/>
</dbReference>
<dbReference type="Pfam" id="PF23598">
    <property type="entry name" value="LRR_14"/>
    <property type="match status" value="1"/>
</dbReference>
<dbReference type="InterPro" id="IPR041118">
    <property type="entry name" value="Rx_N"/>
</dbReference>
<dbReference type="InterPro" id="IPR044974">
    <property type="entry name" value="Disease_R_plants"/>
</dbReference>
<feature type="domain" description="NB-ARC" evidence="4">
    <location>
        <begin position="381"/>
        <end position="429"/>
    </location>
</feature>
<dbReference type="EMBL" id="JAQIZT010000019">
    <property type="protein sequence ID" value="KAJ6952872.1"/>
    <property type="molecule type" value="Genomic_DNA"/>
</dbReference>
<comment type="caution">
    <text evidence="7">The sequence shown here is derived from an EMBL/GenBank/DDBJ whole genome shotgun (WGS) entry which is preliminary data.</text>
</comment>
<dbReference type="Gene3D" id="1.10.10.10">
    <property type="entry name" value="Winged helix-like DNA-binding domain superfamily/Winged helix DNA-binding domain"/>
    <property type="match status" value="1"/>
</dbReference>
<keyword evidence="3" id="KW-0611">Plant defense</keyword>
<dbReference type="InterPro" id="IPR038005">
    <property type="entry name" value="RX-like_CC"/>
</dbReference>
<evidence type="ECO:0000259" key="6">
    <source>
        <dbReference type="Pfam" id="PF23598"/>
    </source>
</evidence>
<evidence type="ECO:0000256" key="3">
    <source>
        <dbReference type="ARBA" id="ARBA00022821"/>
    </source>
</evidence>
<accession>A0AAD6PPU7</accession>
<name>A0AAD6PPU7_9ROSI</name>
<evidence type="ECO:0000256" key="2">
    <source>
        <dbReference type="ARBA" id="ARBA00022741"/>
    </source>
</evidence>
<dbReference type="Proteomes" id="UP001164929">
    <property type="component" value="Chromosome 19"/>
</dbReference>
<feature type="domain" description="Disease resistance N-terminal" evidence="5">
    <location>
        <begin position="120"/>
        <end position="204"/>
    </location>
</feature>
<evidence type="ECO:0000313" key="7">
    <source>
        <dbReference type="EMBL" id="KAJ6952872.1"/>
    </source>
</evidence>
<dbReference type="PANTHER" id="PTHR23155:SF759">
    <property type="entry name" value="AAA+ ATPASE DOMAIN-CONTAINING PROTEIN"/>
    <property type="match status" value="1"/>
</dbReference>
<dbReference type="GO" id="GO:0043531">
    <property type="term" value="F:ADP binding"/>
    <property type="evidence" value="ECO:0007669"/>
    <property type="project" value="InterPro"/>
</dbReference>
<dbReference type="Pfam" id="PF00931">
    <property type="entry name" value="NB-ARC"/>
    <property type="match status" value="2"/>
</dbReference>
<dbReference type="InterPro" id="IPR055414">
    <property type="entry name" value="LRR_R13L4/SHOC2-like"/>
</dbReference>
<dbReference type="PANTHER" id="PTHR23155">
    <property type="entry name" value="DISEASE RESISTANCE PROTEIN RP"/>
    <property type="match status" value="1"/>
</dbReference>
<evidence type="ECO:0000313" key="8">
    <source>
        <dbReference type="Proteomes" id="UP001164929"/>
    </source>
</evidence>
<dbReference type="AlphaFoldDB" id="A0AAD6PPU7"/>
<dbReference type="SUPFAM" id="SSF52540">
    <property type="entry name" value="P-loop containing nucleoside triphosphate hydrolases"/>
    <property type="match status" value="1"/>
</dbReference>
<evidence type="ECO:0000259" key="5">
    <source>
        <dbReference type="Pfam" id="PF18052"/>
    </source>
</evidence>
<dbReference type="Gene3D" id="3.80.10.10">
    <property type="entry name" value="Ribonuclease Inhibitor"/>
    <property type="match status" value="1"/>
</dbReference>
<dbReference type="PRINTS" id="PR00364">
    <property type="entry name" value="DISEASERSIST"/>
</dbReference>
<keyword evidence="1" id="KW-0677">Repeat</keyword>
<dbReference type="InterPro" id="IPR027417">
    <property type="entry name" value="P-loop_NTPase"/>
</dbReference>
<dbReference type="Gene3D" id="1.10.8.430">
    <property type="entry name" value="Helical domain of apoptotic protease-activating factors"/>
    <property type="match status" value="1"/>
</dbReference>
<dbReference type="Gene3D" id="3.40.50.300">
    <property type="entry name" value="P-loop containing nucleotide triphosphate hydrolases"/>
    <property type="match status" value="1"/>
</dbReference>
<evidence type="ECO:0000256" key="1">
    <source>
        <dbReference type="ARBA" id="ARBA00022737"/>
    </source>
</evidence>
<dbReference type="InterPro" id="IPR002182">
    <property type="entry name" value="NB-ARC"/>
</dbReference>
<proteinExistence type="predicted"/>
<organism evidence="7 8">
    <name type="scientific">Populus alba x Populus x berolinensis</name>
    <dbReference type="NCBI Taxonomy" id="444605"/>
    <lineage>
        <taxon>Eukaryota</taxon>
        <taxon>Viridiplantae</taxon>
        <taxon>Streptophyta</taxon>
        <taxon>Embryophyta</taxon>
        <taxon>Tracheophyta</taxon>
        <taxon>Spermatophyta</taxon>
        <taxon>Magnoliopsida</taxon>
        <taxon>eudicotyledons</taxon>
        <taxon>Gunneridae</taxon>
        <taxon>Pentapetalae</taxon>
        <taxon>rosids</taxon>
        <taxon>fabids</taxon>
        <taxon>Malpighiales</taxon>
        <taxon>Salicaceae</taxon>
        <taxon>Saliceae</taxon>
        <taxon>Populus</taxon>
    </lineage>
</organism>
<dbReference type="InterPro" id="IPR032675">
    <property type="entry name" value="LRR_dom_sf"/>
</dbReference>
<gene>
    <name evidence="7" type="ORF">NC653_041884</name>
</gene>
<evidence type="ECO:0000259" key="4">
    <source>
        <dbReference type="Pfam" id="PF00931"/>
    </source>
</evidence>